<dbReference type="PIRSF" id="PIRSF016719">
    <property type="entry name" value="UCP016719"/>
    <property type="match status" value="1"/>
</dbReference>
<dbReference type="GO" id="GO:0033922">
    <property type="term" value="F:peptidoglycan beta-N-acetylmuramidase activity"/>
    <property type="evidence" value="ECO:0007669"/>
    <property type="project" value="InterPro"/>
</dbReference>
<dbReference type="RefSeq" id="WP_245917085.1">
    <property type="nucleotide sequence ID" value="NZ_CP160205.1"/>
</dbReference>
<evidence type="ECO:0000313" key="4">
    <source>
        <dbReference type="EMBL" id="PTQ95046.1"/>
    </source>
</evidence>
<comment type="caution">
    <text evidence="4">The sequence shown here is derived from an EMBL/GenBank/DDBJ whole genome shotgun (WGS) entry which is preliminary data.</text>
</comment>
<dbReference type="PANTHER" id="PTHR42915:SF1">
    <property type="entry name" value="PEPTIDOGLYCAN BETA-N-ACETYLMURAMIDASE NAMZ"/>
    <property type="match status" value="1"/>
</dbReference>
<dbReference type="Pfam" id="PF20732">
    <property type="entry name" value="NamZ_C"/>
    <property type="match status" value="1"/>
</dbReference>
<dbReference type="Pfam" id="PF07075">
    <property type="entry name" value="NamZ_N"/>
    <property type="match status" value="1"/>
</dbReference>
<feature type="domain" description="Peptidoglycan beta-N-acetylmuramidase NamZ N-terminal" evidence="2">
    <location>
        <begin position="77"/>
        <end position="278"/>
    </location>
</feature>
<feature type="chain" id="PRO_5015738066" evidence="1">
    <location>
        <begin position="23"/>
        <end position="426"/>
    </location>
</feature>
<protein>
    <submittedName>
        <fullName evidence="4">Uncharacterized protein YbbC (DUF1343 family)</fullName>
    </submittedName>
</protein>
<evidence type="ECO:0000259" key="3">
    <source>
        <dbReference type="Pfam" id="PF20732"/>
    </source>
</evidence>
<evidence type="ECO:0000256" key="1">
    <source>
        <dbReference type="SAM" id="SignalP"/>
    </source>
</evidence>
<dbReference type="Proteomes" id="UP000244168">
    <property type="component" value="Unassembled WGS sequence"/>
</dbReference>
<dbReference type="InterPro" id="IPR008302">
    <property type="entry name" value="NamZ"/>
</dbReference>
<keyword evidence="5" id="KW-1185">Reference proteome</keyword>
<dbReference type="EMBL" id="QAOQ01000006">
    <property type="protein sequence ID" value="PTQ95046.1"/>
    <property type="molecule type" value="Genomic_DNA"/>
</dbReference>
<organism evidence="4 5">
    <name type="scientific">Mucilaginibacter yixingensis</name>
    <dbReference type="NCBI Taxonomy" id="1295612"/>
    <lineage>
        <taxon>Bacteria</taxon>
        <taxon>Pseudomonadati</taxon>
        <taxon>Bacteroidota</taxon>
        <taxon>Sphingobacteriia</taxon>
        <taxon>Sphingobacteriales</taxon>
        <taxon>Sphingobacteriaceae</taxon>
        <taxon>Mucilaginibacter</taxon>
    </lineage>
</organism>
<evidence type="ECO:0000313" key="5">
    <source>
        <dbReference type="Proteomes" id="UP000244168"/>
    </source>
</evidence>
<dbReference type="InterPro" id="IPR048503">
    <property type="entry name" value="NamZ_C"/>
</dbReference>
<reference evidence="4 5" key="1">
    <citation type="submission" date="2018-04" db="EMBL/GenBank/DDBJ databases">
        <title>Genomic Encyclopedia of Archaeal and Bacterial Type Strains, Phase II (KMG-II): from individual species to whole genera.</title>
        <authorList>
            <person name="Goeker M."/>
        </authorList>
    </citation>
    <scope>NUCLEOTIDE SEQUENCE [LARGE SCALE GENOMIC DNA]</scope>
    <source>
        <strain evidence="4 5">DSM 26809</strain>
    </source>
</reference>
<feature type="signal peptide" evidence="1">
    <location>
        <begin position="1"/>
        <end position="22"/>
    </location>
</feature>
<dbReference type="Gene3D" id="3.90.1150.140">
    <property type="match status" value="1"/>
</dbReference>
<feature type="domain" description="Peptidoglycan beta-N-acetylmuramidase NamZ C-terminal" evidence="3">
    <location>
        <begin position="282"/>
        <end position="425"/>
    </location>
</feature>
<proteinExistence type="predicted"/>
<dbReference type="InterPro" id="IPR048502">
    <property type="entry name" value="NamZ_N"/>
</dbReference>
<evidence type="ECO:0000259" key="2">
    <source>
        <dbReference type="Pfam" id="PF07075"/>
    </source>
</evidence>
<dbReference type="AlphaFoldDB" id="A0A2T5J7J6"/>
<dbReference type="PANTHER" id="PTHR42915">
    <property type="entry name" value="HYPOTHETICAL 460 KDA PROTEIN IN FEUA-SIGW INTERGENIC REGION [PRECURSOR]"/>
    <property type="match status" value="1"/>
</dbReference>
<name>A0A2T5J7J6_9SPHI</name>
<dbReference type="Gene3D" id="3.40.50.12170">
    <property type="entry name" value="Uncharacterised protein PF07075, DUF1343"/>
    <property type="match status" value="1"/>
</dbReference>
<accession>A0A2T5J7J6</accession>
<keyword evidence="1" id="KW-0732">Signal</keyword>
<gene>
    <name evidence="4" type="ORF">C8P68_106261</name>
</gene>
<sequence>MKKPYALLTLLLGMLCMLKVEAQWNNSPYLSTGRPLDDAINRALLRQHEHAPRISGNPITGADQTQLYLPYLQGKNVAMLVNKTSVIGPKLTPSVDSLLKLGVNIKKIFGPEHGFRGNNADGADVEDFTDKATGIPVLSLYGKRQYKPSAEDLKGIDIVIFDMQDVGARFYTYLTSLHYIMEACAENKVELMILDRPNPNGFYVDGPVLDTAYKSTVGMHPIPIVHGMTIAEYAQMINGEGWLKNHIKCKLKIIPVANYIHATPYKLPIDPSPNLNTNQAVLLYPSICLFEGTTLSLGRGTSFPFQVVGHPSLKGKYQFSFTPQSIPGVSDNPPLKGQTCYGIDLQKFDTKQLRTSGHINLAWLIEMYKAFPDKAHFFTAYITKLSGGPTLRKQIEAGMSEEDIRMSWEPALSKYKIMRRKYLLYQ</sequence>